<feature type="domain" description="MATH" evidence="2">
    <location>
        <begin position="31"/>
        <end position="174"/>
    </location>
</feature>
<protein>
    <recommendedName>
        <fullName evidence="5">Protein roadkill</fullName>
    </recommendedName>
</protein>
<feature type="domain" description="BTB" evidence="1">
    <location>
        <begin position="220"/>
        <end position="287"/>
    </location>
</feature>
<dbReference type="EMBL" id="CAXLJM020000053">
    <property type="protein sequence ID" value="CAL8116417.1"/>
    <property type="molecule type" value="Genomic_DNA"/>
</dbReference>
<dbReference type="Gene3D" id="2.60.210.10">
    <property type="entry name" value="Apoptosis, Tumor Necrosis Factor Receptor Associated Protein 2, Chain A"/>
    <property type="match status" value="1"/>
</dbReference>
<gene>
    <name evidence="3" type="ORF">ODALV1_LOCUS17276</name>
</gene>
<evidence type="ECO:0000313" key="4">
    <source>
        <dbReference type="Proteomes" id="UP001642540"/>
    </source>
</evidence>
<dbReference type="InterPro" id="IPR000210">
    <property type="entry name" value="BTB/POZ_dom"/>
</dbReference>
<dbReference type="Proteomes" id="UP001642540">
    <property type="component" value="Unassembled WGS sequence"/>
</dbReference>
<dbReference type="Gene3D" id="1.25.40.420">
    <property type="match status" value="1"/>
</dbReference>
<dbReference type="PANTHER" id="PTHR24413">
    <property type="entry name" value="SPECKLE-TYPE POZ PROTEIN"/>
    <property type="match status" value="1"/>
</dbReference>
<evidence type="ECO:0000259" key="2">
    <source>
        <dbReference type="PROSITE" id="PS50144"/>
    </source>
</evidence>
<evidence type="ECO:0008006" key="5">
    <source>
        <dbReference type="Google" id="ProtNLM"/>
    </source>
</evidence>
<dbReference type="SMART" id="SM00225">
    <property type="entry name" value="BTB"/>
    <property type="match status" value="1"/>
</dbReference>
<evidence type="ECO:0000313" key="3">
    <source>
        <dbReference type="EMBL" id="CAL8116417.1"/>
    </source>
</evidence>
<proteinExistence type="predicted"/>
<dbReference type="PROSITE" id="PS50144">
    <property type="entry name" value="MATH"/>
    <property type="match status" value="1"/>
</dbReference>
<accession>A0ABP1R785</accession>
<dbReference type="Gene3D" id="3.30.710.10">
    <property type="entry name" value="Potassium Channel Kv1.1, Chain A"/>
    <property type="match status" value="1"/>
</dbReference>
<dbReference type="InterPro" id="IPR011333">
    <property type="entry name" value="SKP1/BTB/POZ_sf"/>
</dbReference>
<dbReference type="InterPro" id="IPR002083">
    <property type="entry name" value="MATH/TRAF_dom"/>
</dbReference>
<dbReference type="Pfam" id="PF22486">
    <property type="entry name" value="MATH_2"/>
    <property type="match status" value="1"/>
</dbReference>
<keyword evidence="4" id="KW-1185">Reference proteome</keyword>
<dbReference type="CDD" id="cd00121">
    <property type="entry name" value="MATH"/>
    <property type="match status" value="1"/>
</dbReference>
<dbReference type="PROSITE" id="PS50097">
    <property type="entry name" value="BTB"/>
    <property type="match status" value="1"/>
</dbReference>
<evidence type="ECO:0000259" key="1">
    <source>
        <dbReference type="PROSITE" id="PS50097"/>
    </source>
</evidence>
<comment type="caution">
    <text evidence="3">The sequence shown here is derived from an EMBL/GenBank/DDBJ whole genome shotgun (WGS) entry which is preliminary data.</text>
</comment>
<dbReference type="SUPFAM" id="SSF54695">
    <property type="entry name" value="POZ domain"/>
    <property type="match status" value="1"/>
</dbReference>
<dbReference type="SUPFAM" id="SSF49599">
    <property type="entry name" value="TRAF domain-like"/>
    <property type="match status" value="1"/>
</dbReference>
<sequence>MAQNPAKRHLSMDSSEGWTTLVGETDIEKDEFSFLWTVKHFSVVSQLGSSFESPVFHGGSNFNHAWQMKICRKKDVQDIDYLSLHLRLVDCGKGRPCHSKTEVVKANYQFAIVDANGQPTYIRGETPGATLKVLKFKLKSGLGWGYHKFITSADLIKPELKLVVDDTLTIRCQIWICGGLKQKLGNSSDDTNSNIPVRKRMAREKVAMDIGKLLRESIGTDVTIQTKERVLKAHKAILMARSPVFATMFNVNMLEKQLNVVKIVDFDDDVVEAMLQHVYTGETMLMAERAEELLKIAEKYDMTGLKEDCEYQLADSLNLENVATILVLAHAHNAPYLKQKTVYFITLNKEKLLKSPTFREAMEAQTDTSLFMEILFSQH</sequence>
<organism evidence="3 4">
    <name type="scientific">Orchesella dallaii</name>
    <dbReference type="NCBI Taxonomy" id="48710"/>
    <lineage>
        <taxon>Eukaryota</taxon>
        <taxon>Metazoa</taxon>
        <taxon>Ecdysozoa</taxon>
        <taxon>Arthropoda</taxon>
        <taxon>Hexapoda</taxon>
        <taxon>Collembola</taxon>
        <taxon>Entomobryomorpha</taxon>
        <taxon>Entomobryoidea</taxon>
        <taxon>Orchesellidae</taxon>
        <taxon>Orchesellinae</taxon>
        <taxon>Orchesella</taxon>
    </lineage>
</organism>
<dbReference type="Pfam" id="PF00651">
    <property type="entry name" value="BTB"/>
    <property type="match status" value="1"/>
</dbReference>
<dbReference type="SMART" id="SM00061">
    <property type="entry name" value="MATH"/>
    <property type="match status" value="1"/>
</dbReference>
<name>A0ABP1R785_9HEXA</name>
<reference evidence="3 4" key="1">
    <citation type="submission" date="2024-08" db="EMBL/GenBank/DDBJ databases">
        <authorList>
            <person name="Cucini C."/>
            <person name="Frati F."/>
        </authorList>
    </citation>
    <scope>NUCLEOTIDE SEQUENCE [LARGE SCALE GENOMIC DNA]</scope>
</reference>
<dbReference type="InterPro" id="IPR008974">
    <property type="entry name" value="TRAF-like"/>
</dbReference>